<protein>
    <submittedName>
        <fullName evidence="1">Uncharacterized protein</fullName>
    </submittedName>
</protein>
<sequence length="160" mass="17931">MGEDVSAGERALNKHLASAKFIAGSETGRWTIVSRSGPEVIIRVSAVDRDSSEHASFDFRFYCDDLPAQPPLVEIWDTAKGVQLANEARPTFPPHVADAFKHWDHGLYRPWERRCAGHNNWAALRPDLAWRPDREITFILEELHALVADYASAVAARRAA</sequence>
<dbReference type="RefSeq" id="WP_420243667.1">
    <property type="nucleotide sequence ID" value="NZ_BOPV01000001.1"/>
</dbReference>
<name>A0A8S8XAQ4_9PROT</name>
<accession>A0A8S8XAQ4</accession>
<dbReference type="Proteomes" id="UP000681075">
    <property type="component" value="Unassembled WGS sequence"/>
</dbReference>
<organism evidence="1 2">
    <name type="scientific">Roseiterribacter gracilis</name>
    <dbReference type="NCBI Taxonomy" id="2812848"/>
    <lineage>
        <taxon>Bacteria</taxon>
        <taxon>Pseudomonadati</taxon>
        <taxon>Pseudomonadota</taxon>
        <taxon>Alphaproteobacteria</taxon>
        <taxon>Rhodospirillales</taxon>
        <taxon>Roseiterribacteraceae</taxon>
        <taxon>Roseiterribacter</taxon>
    </lineage>
</organism>
<dbReference type="AlphaFoldDB" id="A0A8S8XAQ4"/>
<dbReference type="EMBL" id="BOPV01000001">
    <property type="protein sequence ID" value="GIL40553.1"/>
    <property type="molecule type" value="Genomic_DNA"/>
</dbReference>
<reference evidence="1" key="1">
    <citation type="submission" date="2021-02" db="EMBL/GenBank/DDBJ databases">
        <title>Genome sequence of Rhodospirillales sp. strain TMPK1 isolated from soil.</title>
        <authorList>
            <person name="Nakai R."/>
            <person name="Kusada H."/>
            <person name="Tamaki H."/>
        </authorList>
    </citation>
    <scope>NUCLEOTIDE SEQUENCE</scope>
    <source>
        <strain evidence="1">TMPK1</strain>
    </source>
</reference>
<gene>
    <name evidence="1" type="ORF">TMPK1_27900</name>
</gene>
<dbReference type="Pfam" id="PF24702">
    <property type="entry name" value="DUF7665"/>
    <property type="match status" value="1"/>
</dbReference>
<keyword evidence="2" id="KW-1185">Reference proteome</keyword>
<evidence type="ECO:0000313" key="2">
    <source>
        <dbReference type="Proteomes" id="UP000681075"/>
    </source>
</evidence>
<proteinExistence type="predicted"/>
<dbReference type="InterPro" id="IPR056082">
    <property type="entry name" value="BilB-like"/>
</dbReference>
<comment type="caution">
    <text evidence="1">The sequence shown here is derived from an EMBL/GenBank/DDBJ whole genome shotgun (WGS) entry which is preliminary data.</text>
</comment>
<evidence type="ECO:0000313" key="1">
    <source>
        <dbReference type="EMBL" id="GIL40553.1"/>
    </source>
</evidence>